<keyword evidence="1" id="KW-0472">Membrane</keyword>
<dbReference type="AlphaFoldDB" id="A0A0S4XQG1"/>
<evidence type="ECO:0000313" key="2">
    <source>
        <dbReference type="EMBL" id="CUV66548.1"/>
    </source>
</evidence>
<organism evidence="2">
    <name type="scientific">Sulfurovum sp. enrichment culture clone C5</name>
    <dbReference type="NCBI Taxonomy" id="497650"/>
    <lineage>
        <taxon>Bacteria</taxon>
        <taxon>Pseudomonadati</taxon>
        <taxon>Campylobacterota</taxon>
        <taxon>Epsilonproteobacteria</taxon>
        <taxon>Campylobacterales</taxon>
        <taxon>Sulfurovaceae</taxon>
        <taxon>Sulfurovum</taxon>
        <taxon>environmental samples</taxon>
    </lineage>
</organism>
<keyword evidence="1" id="KW-0812">Transmembrane</keyword>
<feature type="transmembrane region" description="Helical" evidence="1">
    <location>
        <begin position="7"/>
        <end position="28"/>
    </location>
</feature>
<dbReference type="PANTHER" id="PTHR38568:SF1">
    <property type="entry name" value="DUF445 DOMAIN-CONTAINING PROTEIN"/>
    <property type="match status" value="1"/>
</dbReference>
<feature type="transmembrane region" description="Helical" evidence="1">
    <location>
        <begin position="34"/>
        <end position="53"/>
    </location>
</feature>
<gene>
    <name evidence="2" type="ORF">BN3087_880015</name>
</gene>
<name>A0A0S4XQG1_9BACT</name>
<keyword evidence="1" id="KW-1133">Transmembrane helix</keyword>
<dbReference type="EMBL" id="FAXN01000093">
    <property type="protein sequence ID" value="CUV66548.1"/>
    <property type="molecule type" value="Genomic_DNA"/>
</dbReference>
<sequence length="235" mass="26696">MKVDKSILTNLIAFCIVLLSFVVPEFLTKHFFDMGFYALSGAVTNWLAVYMLFEKVPFLYGSGIIELNFEVFKKSIKDMVMEQFFSSKNMQNFLETEEMRIDLSGVIENVDMNKAFDALKSTIMESKFGGMIGMFGGEGVIESFREQFLDKLRVSLISIVKSNSFHEEIKKHLSSTTIQEDLTSFIGIMVTNRLNELTPRMVKDLIKMLINEHLGWLVVWGGVFGGAIGFIVSFI</sequence>
<evidence type="ECO:0008006" key="3">
    <source>
        <dbReference type="Google" id="ProtNLM"/>
    </source>
</evidence>
<evidence type="ECO:0000256" key="1">
    <source>
        <dbReference type="SAM" id="Phobius"/>
    </source>
</evidence>
<feature type="transmembrane region" description="Helical" evidence="1">
    <location>
        <begin position="214"/>
        <end position="234"/>
    </location>
</feature>
<protein>
    <recommendedName>
        <fullName evidence="3">DUF445 domain-containing protein</fullName>
    </recommendedName>
</protein>
<accession>A0A0S4XQG1</accession>
<reference evidence="2" key="1">
    <citation type="submission" date="2015-11" db="EMBL/GenBank/DDBJ databases">
        <authorList>
            <person name="Zhang Y."/>
            <person name="Guo Z."/>
        </authorList>
    </citation>
    <scope>NUCLEOTIDE SEQUENCE</scope>
    <source>
        <strain evidence="2">BN30871</strain>
    </source>
</reference>
<proteinExistence type="predicted"/>
<dbReference type="PANTHER" id="PTHR38568">
    <property type="entry name" value="DUF445 DOMAIN-CONTAINING PROTEIN-RELATED"/>
    <property type="match status" value="1"/>
</dbReference>